<comment type="caution">
    <text evidence="2">The sequence shown here is derived from an EMBL/GenBank/DDBJ whole genome shotgun (WGS) entry which is preliminary data.</text>
</comment>
<proteinExistence type="predicted"/>
<organism evidence="2 3">
    <name type="scientific">Bombella saccharophila</name>
    <dbReference type="NCBI Taxonomy" id="2967338"/>
    <lineage>
        <taxon>Bacteria</taxon>
        <taxon>Pseudomonadati</taxon>
        <taxon>Pseudomonadota</taxon>
        <taxon>Alphaproteobacteria</taxon>
        <taxon>Acetobacterales</taxon>
        <taxon>Acetobacteraceae</taxon>
        <taxon>Bombella</taxon>
    </lineage>
</organism>
<evidence type="ECO:0000256" key="1">
    <source>
        <dbReference type="SAM" id="MobiDB-lite"/>
    </source>
</evidence>
<sequence>MNEKESSTMTGPTRERMRKPDWEKYGRKRRRSDTLAVLRPRVGDDVIAEAARWITDWELAVNGYCDAMKNGGQPPVPGDVFTFNALRGKAWRPIKGFWQHAGYQRHCLLVQMLAYSWSFAAIGRYHWPHLKERQRNHKASTECQTALLMLADFWKQQRKSEAGRAIAAARLYRSCPSLPPLCRQFNLAAPGMRQLIARGEKILGRPKHALTATA</sequence>
<feature type="compositionally biased region" description="Basic and acidic residues" evidence="1">
    <location>
        <begin position="13"/>
        <end position="25"/>
    </location>
</feature>
<keyword evidence="3" id="KW-1185">Reference proteome</keyword>
<accession>A0ABT3W5S9</accession>
<evidence type="ECO:0000313" key="2">
    <source>
        <dbReference type="EMBL" id="MCX5614425.1"/>
    </source>
</evidence>
<gene>
    <name evidence="2" type="ORF">NQF64_04100</name>
</gene>
<reference evidence="2 3" key="1">
    <citation type="submission" date="2022-07" db="EMBL/GenBank/DDBJ databases">
        <title>Bombella genomes.</title>
        <authorList>
            <person name="Harer L."/>
            <person name="Styblova S."/>
            <person name="Ehrmann M."/>
        </authorList>
    </citation>
    <scope>NUCLEOTIDE SEQUENCE [LARGE SCALE GENOMIC DNA]</scope>
    <source>
        <strain evidence="2 3">TMW 2.2558</strain>
    </source>
</reference>
<protein>
    <submittedName>
        <fullName evidence="2">Uncharacterized protein</fullName>
    </submittedName>
</protein>
<dbReference type="EMBL" id="JANIDW010000001">
    <property type="protein sequence ID" value="MCX5614425.1"/>
    <property type="molecule type" value="Genomic_DNA"/>
</dbReference>
<dbReference type="Proteomes" id="UP001165648">
    <property type="component" value="Unassembled WGS sequence"/>
</dbReference>
<dbReference type="RefSeq" id="WP_266106534.1">
    <property type="nucleotide sequence ID" value="NZ_JANIDW010000001.1"/>
</dbReference>
<name>A0ABT3W5S9_9PROT</name>
<feature type="region of interest" description="Disordered" evidence="1">
    <location>
        <begin position="1"/>
        <end position="26"/>
    </location>
</feature>
<evidence type="ECO:0000313" key="3">
    <source>
        <dbReference type="Proteomes" id="UP001165648"/>
    </source>
</evidence>